<evidence type="ECO:0000256" key="2">
    <source>
        <dbReference type="SAM" id="MobiDB-lite"/>
    </source>
</evidence>
<proteinExistence type="inferred from homology"/>
<organism evidence="3 4">
    <name type="scientific">Sandaracinobacter neustonicus</name>
    <dbReference type="NCBI Taxonomy" id="1715348"/>
    <lineage>
        <taxon>Bacteria</taxon>
        <taxon>Pseudomonadati</taxon>
        <taxon>Pseudomonadota</taxon>
        <taxon>Alphaproteobacteria</taxon>
        <taxon>Sphingomonadales</taxon>
        <taxon>Sphingosinicellaceae</taxon>
        <taxon>Sandaracinobacter</taxon>
    </lineage>
</organism>
<dbReference type="Pfam" id="PF03576">
    <property type="entry name" value="Peptidase_S58"/>
    <property type="match status" value="1"/>
</dbReference>
<protein>
    <submittedName>
        <fullName evidence="3">P1 family peptidase</fullName>
    </submittedName>
</protein>
<comment type="similarity">
    <text evidence="1">Belongs to the peptidase S58 family.</text>
</comment>
<keyword evidence="4" id="KW-1185">Reference proteome</keyword>
<evidence type="ECO:0000313" key="3">
    <source>
        <dbReference type="EMBL" id="TPE64960.1"/>
    </source>
</evidence>
<dbReference type="InterPro" id="IPR005321">
    <property type="entry name" value="Peptidase_S58_DmpA"/>
</dbReference>
<accession>A0A501XWK6</accession>
<dbReference type="PANTHER" id="PTHR36512:SF3">
    <property type="entry name" value="BLR5678 PROTEIN"/>
    <property type="match status" value="1"/>
</dbReference>
<reference evidence="3 4" key="1">
    <citation type="submission" date="2019-06" db="EMBL/GenBank/DDBJ databases">
        <authorList>
            <person name="Lee I."/>
            <person name="Jang G.I."/>
            <person name="Hwang C.Y."/>
        </authorList>
    </citation>
    <scope>NUCLEOTIDE SEQUENCE [LARGE SCALE GENOMIC DNA]</scope>
    <source>
        <strain evidence="3 4">PAMC 28131</strain>
    </source>
</reference>
<dbReference type="EMBL" id="VFSU01000004">
    <property type="protein sequence ID" value="TPE64960.1"/>
    <property type="molecule type" value="Genomic_DNA"/>
</dbReference>
<sequence>MKTAHRQTPSGKTRARGAGVPFVGTPGPFNAITDVAGVEVGYRTLIRGDGPLVVGQGPVRTGVTAIFPRGRANPEGAAYAGYFSMSGNGEMSGAAFVEERGRFDGPVTITNTHSCGLSRDVTAQWLFSQHDSSQKVDQPFYLPVSAETHDGPLNDINGHHVTAQDVIAAFEDARTGWIEEGSVGGGTGMRCFEYKGGSGTASRVVSYDGRDYTVGAFVQSNFGKRHLLKIAGVPVGLELPIVDFSPPEYGSIIGIVATDAPMLPHQLRRMARRAAYGISATGGIASNESGDLFLAFSTANEEAVRRHDGVIATEQLGEAAMSRFYEATIQAVEEAIMNSIFANKTMTGINGFTVRALPIPEVQDILRRYNRLTSEM</sequence>
<dbReference type="OrthoDB" id="9770388at2"/>
<feature type="compositionally biased region" description="Polar residues" evidence="2">
    <location>
        <begin position="1"/>
        <end position="11"/>
    </location>
</feature>
<dbReference type="Proteomes" id="UP000319897">
    <property type="component" value="Unassembled WGS sequence"/>
</dbReference>
<dbReference type="SUPFAM" id="SSF56266">
    <property type="entry name" value="DmpA/ArgJ-like"/>
    <property type="match status" value="1"/>
</dbReference>
<feature type="region of interest" description="Disordered" evidence="2">
    <location>
        <begin position="1"/>
        <end position="21"/>
    </location>
</feature>
<dbReference type="AlphaFoldDB" id="A0A501XWK6"/>
<evidence type="ECO:0000256" key="1">
    <source>
        <dbReference type="ARBA" id="ARBA00007068"/>
    </source>
</evidence>
<comment type="caution">
    <text evidence="3">The sequence shown here is derived from an EMBL/GenBank/DDBJ whole genome shotgun (WGS) entry which is preliminary data.</text>
</comment>
<dbReference type="InterPro" id="IPR016117">
    <property type="entry name" value="ArgJ-like_dom_sf"/>
</dbReference>
<evidence type="ECO:0000313" key="4">
    <source>
        <dbReference type="Proteomes" id="UP000319897"/>
    </source>
</evidence>
<name>A0A501XWK6_9SPHN</name>
<dbReference type="PANTHER" id="PTHR36512">
    <property type="entry name" value="D-AMINOPEPTIDASE"/>
    <property type="match status" value="1"/>
</dbReference>
<gene>
    <name evidence="3" type="ORF">FJQ54_00470</name>
</gene>
<dbReference type="CDD" id="cd02253">
    <property type="entry name" value="DmpA"/>
    <property type="match status" value="1"/>
</dbReference>
<dbReference type="GO" id="GO:0004177">
    <property type="term" value="F:aminopeptidase activity"/>
    <property type="evidence" value="ECO:0007669"/>
    <property type="project" value="TreeGrafter"/>
</dbReference>
<dbReference type="Gene3D" id="3.60.70.12">
    <property type="entry name" value="L-amino peptidase D-ALA esterase/amidase"/>
    <property type="match status" value="1"/>
</dbReference>